<dbReference type="STRING" id="1463164.KQS06HV_90809"/>
<dbReference type="SUPFAM" id="SSF53850">
    <property type="entry name" value="Periplasmic binding protein-like II"/>
    <property type="match status" value="1"/>
</dbReference>
<evidence type="ECO:0000313" key="4">
    <source>
        <dbReference type="Proteomes" id="UP000217648"/>
    </source>
</evidence>
<comment type="similarity">
    <text evidence="1">Belongs to the bacterial solute-binding protein 3 family.</text>
</comment>
<reference evidence="3 4" key="1">
    <citation type="submission" date="2017-09" db="EMBL/GenBank/DDBJ databases">
        <title>Mdr eskape-Ghana.</title>
        <authorList>
            <person name="Agyepong N."/>
            <person name="Janice J."/>
            <person name="Samuelsen O."/>
            <person name="Owusu-Ofori A."/>
            <person name="Sundsfjord A."/>
            <person name="Essack S."/>
            <person name="Pedersen T."/>
        </authorList>
    </citation>
    <scope>NUCLEOTIDE SEQUENCE [LARGE SCALE GENOMIC DNA]</scope>
    <source>
        <strain evidence="3 4">46</strain>
    </source>
</reference>
<evidence type="ECO:0000256" key="1">
    <source>
        <dbReference type="ARBA" id="ARBA00010333"/>
    </source>
</evidence>
<evidence type="ECO:0000256" key="2">
    <source>
        <dbReference type="ARBA" id="ARBA00022729"/>
    </source>
</evidence>
<dbReference type="Pfam" id="PF00497">
    <property type="entry name" value="SBP_bac_3"/>
    <property type="match status" value="1"/>
</dbReference>
<dbReference type="EMBL" id="NXHG01000001">
    <property type="protein sequence ID" value="PCM63094.1"/>
    <property type="molecule type" value="Genomic_DNA"/>
</dbReference>
<dbReference type="Gene3D" id="3.40.190.10">
    <property type="entry name" value="Periplasmic binding protein-like II"/>
    <property type="match status" value="2"/>
</dbReference>
<protein>
    <submittedName>
        <fullName evidence="3">ABC transporter substrate-binding protein</fullName>
    </submittedName>
</protein>
<organism evidence="3 4">
    <name type="scientific">Klebsiella quasipneumoniae</name>
    <dbReference type="NCBI Taxonomy" id="1463165"/>
    <lineage>
        <taxon>Bacteria</taxon>
        <taxon>Pseudomonadati</taxon>
        <taxon>Pseudomonadota</taxon>
        <taxon>Gammaproteobacteria</taxon>
        <taxon>Enterobacterales</taxon>
        <taxon>Enterobacteriaceae</taxon>
        <taxon>Klebsiella/Raoultella group</taxon>
        <taxon>Klebsiella</taxon>
        <taxon>Klebsiella pneumoniae complex</taxon>
    </lineage>
</organism>
<dbReference type="AlphaFoldDB" id="A0A2A5MQL3"/>
<dbReference type="PANTHER" id="PTHR35936:SF17">
    <property type="entry name" value="ARGININE-BINDING EXTRACELLULAR PROTEIN ARTP"/>
    <property type="match status" value="1"/>
</dbReference>
<name>A0A2A5MQL3_9ENTR</name>
<dbReference type="InterPro" id="IPR001638">
    <property type="entry name" value="Solute-binding_3/MltF_N"/>
</dbReference>
<dbReference type="PANTHER" id="PTHR35936">
    <property type="entry name" value="MEMBRANE-BOUND LYTIC MUREIN TRANSGLYCOSYLASE F"/>
    <property type="match status" value="1"/>
</dbReference>
<evidence type="ECO:0000313" key="3">
    <source>
        <dbReference type="EMBL" id="PCM63094.1"/>
    </source>
</evidence>
<sequence length="297" mass="31471">MNRAIATLVLSALALDAQAALDLRANEQPLPVTRDPQAIAKIPPGYRFVEPGTLTVAISALNSPPLALLASDNRTRIGSDPDMARLLAGSLGLKLRLVPTAWEDWPLGIAAGRYDVALINIAVTEKRKEKFDFATYRVDSLAFSVKSTSDIAAVNGPADLAGRKVIVGSGTNQERILLGWNEDNRAAGRPPAQPVYLTDDASGNLYIQSGRADIFFGPQSVAAYKAALNGQTRVVGLGPKKAWVATTTKKGNGLVFALQAALDGAIARGEYQQVLARWGEQGEAVAQSVVNPPGITY</sequence>
<dbReference type="SMART" id="SM00062">
    <property type="entry name" value="PBPb"/>
    <property type="match status" value="1"/>
</dbReference>
<dbReference type="Proteomes" id="UP000217648">
    <property type="component" value="Unassembled WGS sequence"/>
</dbReference>
<gene>
    <name evidence="3" type="ORF">CP911_00580</name>
</gene>
<comment type="caution">
    <text evidence="3">The sequence shown here is derived from an EMBL/GenBank/DDBJ whole genome shotgun (WGS) entry which is preliminary data.</text>
</comment>
<accession>A0A2A5MQL3</accession>
<keyword evidence="2" id="KW-0732">Signal</keyword>
<proteinExistence type="inferred from homology"/>